<keyword evidence="5" id="KW-0472">Membrane</keyword>
<feature type="transmembrane region" description="Helical" evidence="5">
    <location>
        <begin position="7"/>
        <end position="29"/>
    </location>
</feature>
<evidence type="ECO:0000256" key="1">
    <source>
        <dbReference type="ARBA" id="ARBA00004196"/>
    </source>
</evidence>
<dbReference type="STRING" id="1123357.SAMN02745244_00615"/>
<dbReference type="Gene3D" id="2.40.50.100">
    <property type="match status" value="1"/>
</dbReference>
<dbReference type="AlphaFoldDB" id="A0A1M6C855"/>
<dbReference type="PANTHER" id="PTHR32347:SF23">
    <property type="entry name" value="BLL5650 PROTEIN"/>
    <property type="match status" value="1"/>
</dbReference>
<protein>
    <submittedName>
        <fullName evidence="6">HlyD family secretion protein</fullName>
    </submittedName>
</protein>
<dbReference type="Gene3D" id="2.40.420.20">
    <property type="match status" value="1"/>
</dbReference>
<dbReference type="Gene3D" id="2.40.30.170">
    <property type="match status" value="1"/>
</dbReference>
<feature type="region of interest" description="Disordered" evidence="4">
    <location>
        <begin position="496"/>
        <end position="515"/>
    </location>
</feature>
<dbReference type="GO" id="GO:0030313">
    <property type="term" value="C:cell envelope"/>
    <property type="evidence" value="ECO:0007669"/>
    <property type="project" value="UniProtKB-SubCell"/>
</dbReference>
<dbReference type="PANTHER" id="PTHR32347">
    <property type="entry name" value="EFFLUX SYSTEM COMPONENT YKNX-RELATED"/>
    <property type="match status" value="1"/>
</dbReference>
<keyword evidence="5" id="KW-1133">Transmembrane helix</keyword>
<name>A0A1M6C855_9ACTN</name>
<evidence type="ECO:0000256" key="5">
    <source>
        <dbReference type="SAM" id="Phobius"/>
    </source>
</evidence>
<evidence type="ECO:0000313" key="7">
    <source>
        <dbReference type="Proteomes" id="UP000184512"/>
    </source>
</evidence>
<evidence type="ECO:0000313" key="6">
    <source>
        <dbReference type="EMBL" id="SHI57179.1"/>
    </source>
</evidence>
<evidence type="ECO:0000256" key="3">
    <source>
        <dbReference type="SAM" id="Coils"/>
    </source>
</evidence>
<keyword evidence="2 3" id="KW-0175">Coiled coil</keyword>
<dbReference type="OrthoDB" id="3769355at2"/>
<sequence>MNRKRVLINVGLGGLIVVLGGAGALALMMPRDDPNANLLTATVQRGELQATVTASGNVESGAIANLQPGGGGVVTEVLVTTGQSVKQGDQLVRLDDTDAQAQLESALVGLRSAEASLTTATQGRTGTEREADAAGIALAEQNLKNAERAVTNARDNLALVKSQQAELVAAAQDAVTRAVQAVEDDQEQLAALKEQLAGVDPVDTAAVTALEGQIAQLDAELSAQVAARDSAKLALAQANRTRDTAQLQAEQGVTTQVGSRDAAKKTLTQQKATVAVNQQGPKQGNVDSAEAQVESAQLQVETARRAVEETVLLAPFDGVVSTINAVVGQSATGSASGSATGTTSTGSTGLVVLVAPDQLRVNASIAEADATSVQAGQPVVVNLPASGTDIAGTVSSIDIQSTLTNNVVQYLTTVSLTDPPAEVRVGQTASLSIITGSLEGVLFVPTSAITREGATAYVTRLADSVTERVEVRTGLIGTTGTEIVSGLEEGDEVVLPDASGAAAANPLAPSGESTP</sequence>
<keyword evidence="7" id="KW-1185">Reference proteome</keyword>
<comment type="subcellular location">
    <subcellularLocation>
        <location evidence="1">Cell envelope</location>
    </subcellularLocation>
</comment>
<evidence type="ECO:0000256" key="2">
    <source>
        <dbReference type="ARBA" id="ARBA00023054"/>
    </source>
</evidence>
<dbReference type="SUPFAM" id="SSF111369">
    <property type="entry name" value="HlyD-like secretion proteins"/>
    <property type="match status" value="1"/>
</dbReference>
<dbReference type="EMBL" id="FQZG01000009">
    <property type="protein sequence ID" value="SHI57179.1"/>
    <property type="molecule type" value="Genomic_DNA"/>
</dbReference>
<proteinExistence type="predicted"/>
<dbReference type="Proteomes" id="UP000184512">
    <property type="component" value="Unassembled WGS sequence"/>
</dbReference>
<dbReference type="InterPro" id="IPR050465">
    <property type="entry name" value="UPF0194_transport"/>
</dbReference>
<accession>A0A1M6C855</accession>
<dbReference type="RefSeq" id="WP_073186097.1">
    <property type="nucleotide sequence ID" value="NZ_FQZG01000009.1"/>
</dbReference>
<gene>
    <name evidence="6" type="ORF">SAMN02745244_00615</name>
</gene>
<organism evidence="6 7">
    <name type="scientific">Tessaracoccus bendigoensis DSM 12906</name>
    <dbReference type="NCBI Taxonomy" id="1123357"/>
    <lineage>
        <taxon>Bacteria</taxon>
        <taxon>Bacillati</taxon>
        <taxon>Actinomycetota</taxon>
        <taxon>Actinomycetes</taxon>
        <taxon>Propionibacteriales</taxon>
        <taxon>Propionibacteriaceae</taxon>
        <taxon>Tessaracoccus</taxon>
    </lineage>
</organism>
<reference evidence="6 7" key="1">
    <citation type="submission" date="2016-11" db="EMBL/GenBank/DDBJ databases">
        <authorList>
            <person name="Jaros S."/>
            <person name="Januszkiewicz K."/>
            <person name="Wedrychowicz H."/>
        </authorList>
    </citation>
    <scope>NUCLEOTIDE SEQUENCE [LARGE SCALE GENOMIC DNA]</scope>
    <source>
        <strain evidence="6 7">DSM 12906</strain>
    </source>
</reference>
<feature type="compositionally biased region" description="Low complexity" evidence="4">
    <location>
        <begin position="498"/>
        <end position="515"/>
    </location>
</feature>
<keyword evidence="5" id="KW-0812">Transmembrane</keyword>
<feature type="coiled-coil region" evidence="3">
    <location>
        <begin position="136"/>
        <end position="195"/>
    </location>
</feature>
<evidence type="ECO:0000256" key="4">
    <source>
        <dbReference type="SAM" id="MobiDB-lite"/>
    </source>
</evidence>